<keyword evidence="3" id="KW-1185">Reference proteome</keyword>
<gene>
    <name evidence="2" type="ORF">Pmani_007520</name>
</gene>
<sequence>MGVTLVTLYTASGPLLRCFSRGVWGVVCFPCIYWLLLHLTLLLSSGNPCHEGRTVTAGVHEAAAGAGVKADILLTEVKTSHQVGEVSPT</sequence>
<name>A0AAE1UKQ9_9EUCA</name>
<proteinExistence type="predicted"/>
<keyword evidence="1" id="KW-0812">Transmembrane</keyword>
<organism evidence="2 3">
    <name type="scientific">Petrolisthes manimaculis</name>
    <dbReference type="NCBI Taxonomy" id="1843537"/>
    <lineage>
        <taxon>Eukaryota</taxon>
        <taxon>Metazoa</taxon>
        <taxon>Ecdysozoa</taxon>
        <taxon>Arthropoda</taxon>
        <taxon>Crustacea</taxon>
        <taxon>Multicrustacea</taxon>
        <taxon>Malacostraca</taxon>
        <taxon>Eumalacostraca</taxon>
        <taxon>Eucarida</taxon>
        <taxon>Decapoda</taxon>
        <taxon>Pleocyemata</taxon>
        <taxon>Anomura</taxon>
        <taxon>Galatheoidea</taxon>
        <taxon>Porcellanidae</taxon>
        <taxon>Petrolisthes</taxon>
    </lineage>
</organism>
<dbReference type="AlphaFoldDB" id="A0AAE1UKQ9"/>
<feature type="transmembrane region" description="Helical" evidence="1">
    <location>
        <begin position="22"/>
        <end position="43"/>
    </location>
</feature>
<keyword evidence="1" id="KW-1133">Transmembrane helix</keyword>
<evidence type="ECO:0000313" key="3">
    <source>
        <dbReference type="Proteomes" id="UP001292094"/>
    </source>
</evidence>
<evidence type="ECO:0000256" key="1">
    <source>
        <dbReference type="SAM" id="Phobius"/>
    </source>
</evidence>
<protein>
    <submittedName>
        <fullName evidence="2">Uncharacterized protein</fullName>
    </submittedName>
</protein>
<reference evidence="2" key="1">
    <citation type="submission" date="2023-11" db="EMBL/GenBank/DDBJ databases">
        <title>Genome assemblies of two species of porcelain crab, Petrolisthes cinctipes and Petrolisthes manimaculis (Anomura: Porcellanidae).</title>
        <authorList>
            <person name="Angst P."/>
        </authorList>
    </citation>
    <scope>NUCLEOTIDE SEQUENCE</scope>
    <source>
        <strain evidence="2">PB745_02</strain>
        <tissue evidence="2">Gill</tissue>
    </source>
</reference>
<evidence type="ECO:0000313" key="2">
    <source>
        <dbReference type="EMBL" id="KAK4321724.1"/>
    </source>
</evidence>
<keyword evidence="1" id="KW-0472">Membrane</keyword>
<dbReference type="Proteomes" id="UP001292094">
    <property type="component" value="Unassembled WGS sequence"/>
</dbReference>
<accession>A0AAE1UKQ9</accession>
<comment type="caution">
    <text evidence="2">The sequence shown here is derived from an EMBL/GenBank/DDBJ whole genome shotgun (WGS) entry which is preliminary data.</text>
</comment>
<dbReference type="EMBL" id="JAWZYT010000562">
    <property type="protein sequence ID" value="KAK4321724.1"/>
    <property type="molecule type" value="Genomic_DNA"/>
</dbReference>